<dbReference type="InterPro" id="IPR051972">
    <property type="entry name" value="Glutamate-rich_WD_repeat"/>
</dbReference>
<evidence type="ECO:0000256" key="4">
    <source>
        <dbReference type="PROSITE-ProRule" id="PRU00221"/>
    </source>
</evidence>
<dbReference type="InterPro" id="IPR001680">
    <property type="entry name" value="WD40_rpt"/>
</dbReference>
<accession>A0A811QCL8</accession>
<dbReference type="AlphaFoldDB" id="A0A811QCL8"/>
<feature type="compositionally biased region" description="Acidic residues" evidence="5">
    <location>
        <begin position="293"/>
        <end position="311"/>
    </location>
</feature>
<dbReference type="SMART" id="SM00320">
    <property type="entry name" value="WD40"/>
    <property type="match status" value="3"/>
</dbReference>
<evidence type="ECO:0000256" key="1">
    <source>
        <dbReference type="ARBA" id="ARBA00009341"/>
    </source>
</evidence>
<feature type="domain" description="Histone-binding protein RBBP4-like N-terminal" evidence="6">
    <location>
        <begin position="212"/>
        <end position="278"/>
    </location>
</feature>
<dbReference type="InterPro" id="IPR036322">
    <property type="entry name" value="WD40_repeat_dom_sf"/>
</dbReference>
<sequence length="580" mass="63517">MDIAMTSAGKMLTRQVSAAVRLQAAMRGLLARRRVREMRDLQLIQPCTPWQLLQVALRCAEDLDLVRCVGDLGHAVSPTGNGHAIFPAGGGWGGASLHLVLHRKPSALLCAVQTSSRLAGRRRGVTSESAPRSAVAWSLLRPLPGGHTHWWINASGTLKVSDFELSTLSRQGHFGPSRVSGGGMANYSAFDMGSLWIDMVWQPGVDALEDGEELHFDPEAYNYIRGFGIGWSCLSFDVVRDQLGLVRSEFPHTFYGVAGTQADKASSNYIGIFKLSNISGKKREPAPSSAIDGDADVDSESSSDEEDEETNEDTRPILHLKKVAHAGCVNRIRSMTQKPHICATWGATGHVQVWDLSSVLNSLAESATPAPKEDDIIHRQTPMKVFSGHKAEGYAIDWSPLVTGRLVSGDCNKSIHLWEPTPSSWNIDANPFVGHSASVEDLQWSPTEANVFASCSVDGTISIWDVRTGKEPRISIKAHKADVNVISWNRIWDLSLERDAEEEAEFRAKMKEQANTPEDLPPQLLFVHQGQRDLKELHWHPQIPSMIISTAIDGFNVLMPSNIDTTIPGNTDTTMASSEP</sequence>
<dbReference type="EMBL" id="CAJGYO010000010">
    <property type="protein sequence ID" value="CAD6258459.1"/>
    <property type="molecule type" value="Genomic_DNA"/>
</dbReference>
<evidence type="ECO:0000256" key="3">
    <source>
        <dbReference type="ARBA" id="ARBA00022737"/>
    </source>
</evidence>
<name>A0A811QCL8_9POAL</name>
<feature type="region of interest" description="Disordered" evidence="5">
    <location>
        <begin position="280"/>
        <end position="315"/>
    </location>
</feature>
<evidence type="ECO:0000313" key="7">
    <source>
        <dbReference type="EMBL" id="CAD6258459.1"/>
    </source>
</evidence>
<dbReference type="Proteomes" id="UP000604825">
    <property type="component" value="Unassembled WGS sequence"/>
</dbReference>
<feature type="repeat" description="WD" evidence="4">
    <location>
        <begin position="432"/>
        <end position="474"/>
    </location>
</feature>
<dbReference type="InterPro" id="IPR015943">
    <property type="entry name" value="WD40/YVTN_repeat-like_dom_sf"/>
</dbReference>
<proteinExistence type="inferred from homology"/>
<evidence type="ECO:0000313" key="8">
    <source>
        <dbReference type="Proteomes" id="UP000604825"/>
    </source>
</evidence>
<keyword evidence="8" id="KW-1185">Reference proteome</keyword>
<dbReference type="SUPFAM" id="SSF50978">
    <property type="entry name" value="WD40 repeat-like"/>
    <property type="match status" value="1"/>
</dbReference>
<dbReference type="InterPro" id="IPR022052">
    <property type="entry name" value="Histone-bd_RBBP4-like_N"/>
</dbReference>
<organism evidence="7 8">
    <name type="scientific">Miscanthus lutarioriparius</name>
    <dbReference type="NCBI Taxonomy" id="422564"/>
    <lineage>
        <taxon>Eukaryota</taxon>
        <taxon>Viridiplantae</taxon>
        <taxon>Streptophyta</taxon>
        <taxon>Embryophyta</taxon>
        <taxon>Tracheophyta</taxon>
        <taxon>Spermatophyta</taxon>
        <taxon>Magnoliopsida</taxon>
        <taxon>Liliopsida</taxon>
        <taxon>Poales</taxon>
        <taxon>Poaceae</taxon>
        <taxon>PACMAD clade</taxon>
        <taxon>Panicoideae</taxon>
        <taxon>Andropogonodae</taxon>
        <taxon>Andropogoneae</taxon>
        <taxon>Saccharinae</taxon>
        <taxon>Miscanthus</taxon>
    </lineage>
</organism>
<keyword evidence="2 4" id="KW-0853">WD repeat</keyword>
<dbReference type="Pfam" id="PF12265">
    <property type="entry name" value="CAF1C_H4-bd"/>
    <property type="match status" value="1"/>
</dbReference>
<comment type="caution">
    <text evidence="7">The sequence shown here is derived from an EMBL/GenBank/DDBJ whole genome shotgun (WGS) entry which is preliminary data.</text>
</comment>
<evidence type="ECO:0000256" key="5">
    <source>
        <dbReference type="SAM" id="MobiDB-lite"/>
    </source>
</evidence>
<dbReference type="OrthoDB" id="2161379at2759"/>
<dbReference type="GO" id="GO:0042254">
    <property type="term" value="P:ribosome biogenesis"/>
    <property type="evidence" value="ECO:0007669"/>
    <property type="project" value="TreeGrafter"/>
</dbReference>
<dbReference type="PANTHER" id="PTHR45903">
    <property type="entry name" value="GLUTAMATE-RICH WD REPEAT-CONTAINING PROTEIN 1"/>
    <property type="match status" value="1"/>
</dbReference>
<keyword evidence="3" id="KW-0677">Repeat</keyword>
<dbReference type="CDD" id="cd23767">
    <property type="entry name" value="IQCD"/>
    <property type="match status" value="1"/>
</dbReference>
<feature type="repeat" description="WD" evidence="4">
    <location>
        <begin position="386"/>
        <end position="419"/>
    </location>
</feature>
<reference evidence="7" key="1">
    <citation type="submission" date="2020-10" db="EMBL/GenBank/DDBJ databases">
        <authorList>
            <person name="Han B."/>
            <person name="Lu T."/>
            <person name="Zhao Q."/>
            <person name="Huang X."/>
            <person name="Zhao Y."/>
        </authorList>
    </citation>
    <scope>NUCLEOTIDE SEQUENCE</scope>
</reference>
<dbReference type="PROSITE" id="PS50082">
    <property type="entry name" value="WD_REPEATS_2"/>
    <property type="match status" value="2"/>
</dbReference>
<evidence type="ECO:0000259" key="6">
    <source>
        <dbReference type="Pfam" id="PF12265"/>
    </source>
</evidence>
<protein>
    <recommendedName>
        <fullName evidence="6">Histone-binding protein RBBP4-like N-terminal domain-containing protein</fullName>
    </recommendedName>
</protein>
<dbReference type="PROSITE" id="PS50294">
    <property type="entry name" value="WD_REPEATS_REGION"/>
    <property type="match status" value="1"/>
</dbReference>
<comment type="similarity">
    <text evidence="1">Belongs to the WD repeat RBAP46/RBAP48/MSI1 family.</text>
</comment>
<dbReference type="PROSITE" id="PS50096">
    <property type="entry name" value="IQ"/>
    <property type="match status" value="1"/>
</dbReference>
<evidence type="ECO:0000256" key="2">
    <source>
        <dbReference type="ARBA" id="ARBA00022574"/>
    </source>
</evidence>
<gene>
    <name evidence="7" type="ORF">NCGR_LOCUS41931</name>
</gene>
<dbReference type="Gene3D" id="2.130.10.10">
    <property type="entry name" value="YVTN repeat-like/Quinoprotein amine dehydrogenase"/>
    <property type="match status" value="2"/>
</dbReference>
<dbReference type="Pfam" id="PF00400">
    <property type="entry name" value="WD40"/>
    <property type="match status" value="1"/>
</dbReference>
<dbReference type="PANTHER" id="PTHR45903:SF1">
    <property type="entry name" value="GLUTAMATE-RICH WD REPEAT-CONTAINING PROTEIN 1"/>
    <property type="match status" value="1"/>
</dbReference>
<dbReference type="GO" id="GO:0005730">
    <property type="term" value="C:nucleolus"/>
    <property type="evidence" value="ECO:0007669"/>
    <property type="project" value="TreeGrafter"/>
</dbReference>